<dbReference type="InterPro" id="IPR026444">
    <property type="entry name" value="Secre_tail"/>
</dbReference>
<evidence type="ECO:0000256" key="1">
    <source>
        <dbReference type="ARBA" id="ARBA00022729"/>
    </source>
</evidence>
<evidence type="ECO:0000313" key="4">
    <source>
        <dbReference type="Proteomes" id="UP001497527"/>
    </source>
</evidence>
<feature type="domain" description="Secretion system C-terminal sorting" evidence="2">
    <location>
        <begin position="31"/>
        <end position="106"/>
    </location>
</feature>
<comment type="caution">
    <text evidence="3">The sequence shown here is derived from an EMBL/GenBank/DDBJ whole genome shotgun (WGS) entry which is preliminary data.</text>
</comment>
<keyword evidence="4" id="KW-1185">Reference proteome</keyword>
<accession>A0ABM9PCK9</accession>
<evidence type="ECO:0000259" key="2">
    <source>
        <dbReference type="Pfam" id="PF18962"/>
    </source>
</evidence>
<proteinExistence type="predicted"/>
<keyword evidence="1" id="KW-0732">Signal</keyword>
<dbReference type="Pfam" id="PF18962">
    <property type="entry name" value="Por_Secre_tail"/>
    <property type="match status" value="1"/>
</dbReference>
<gene>
    <name evidence="3" type="ORF">T190423A01A_30424</name>
</gene>
<name>A0ABM9PCK9_9FLAO</name>
<organism evidence="3 4">
    <name type="scientific">Tenacibaculum polynesiense</name>
    <dbReference type="NCBI Taxonomy" id="3137857"/>
    <lineage>
        <taxon>Bacteria</taxon>
        <taxon>Pseudomonadati</taxon>
        <taxon>Bacteroidota</taxon>
        <taxon>Flavobacteriia</taxon>
        <taxon>Flavobacteriales</taxon>
        <taxon>Flavobacteriaceae</taxon>
        <taxon>Tenacibaculum</taxon>
    </lineage>
</organism>
<sequence>MVKKILLLILFISFSFVGFSQEKSIKDVIVSPNPFSNKTTFYFKSNNSEQIILTVKNVLGKTVFHKTYKVHAGKNELPFYRNNLKSGMYIYAIQTKEQVISKRFVIR</sequence>
<evidence type="ECO:0000313" key="3">
    <source>
        <dbReference type="EMBL" id="CAL2103310.1"/>
    </source>
</evidence>
<dbReference type="Proteomes" id="UP001497527">
    <property type="component" value="Unassembled WGS sequence"/>
</dbReference>
<dbReference type="EMBL" id="CAXJIO010000012">
    <property type="protein sequence ID" value="CAL2103310.1"/>
    <property type="molecule type" value="Genomic_DNA"/>
</dbReference>
<dbReference type="RefSeq" id="WP_348717457.1">
    <property type="nucleotide sequence ID" value="NZ_CAXJIO010000012.1"/>
</dbReference>
<dbReference type="NCBIfam" id="TIGR04183">
    <property type="entry name" value="Por_Secre_tail"/>
    <property type="match status" value="1"/>
</dbReference>
<reference evidence="3 4" key="1">
    <citation type="submission" date="2024-05" db="EMBL/GenBank/DDBJ databases">
        <authorList>
            <person name="Duchaud E."/>
        </authorList>
    </citation>
    <scope>NUCLEOTIDE SEQUENCE [LARGE SCALE GENOMIC DNA]</scope>
    <source>
        <strain evidence="3">Ena-SAMPLE-TAB-13-05-2024-13:56:06:370-140308</strain>
    </source>
</reference>
<protein>
    <submittedName>
        <fullName evidence="3">T9SS C-terminal target domain-containing protein</fullName>
    </submittedName>
</protein>